<dbReference type="Pfam" id="PF00226">
    <property type="entry name" value="DnaJ"/>
    <property type="match status" value="1"/>
</dbReference>
<dbReference type="OrthoDB" id="9782583at2"/>
<dbReference type="AlphaFoldDB" id="A0A512DUQ7"/>
<evidence type="ECO:0000313" key="2">
    <source>
        <dbReference type="EMBL" id="GEO40203.1"/>
    </source>
</evidence>
<proteinExistence type="predicted"/>
<organism evidence="2 3">
    <name type="scientific">Skermanella aerolata</name>
    <dbReference type="NCBI Taxonomy" id="393310"/>
    <lineage>
        <taxon>Bacteria</taxon>
        <taxon>Pseudomonadati</taxon>
        <taxon>Pseudomonadota</taxon>
        <taxon>Alphaproteobacteria</taxon>
        <taxon>Rhodospirillales</taxon>
        <taxon>Azospirillaceae</taxon>
        <taxon>Skermanella</taxon>
    </lineage>
</organism>
<dbReference type="InterPro" id="IPR050817">
    <property type="entry name" value="DjlA_DnaK_co-chaperone"/>
</dbReference>
<gene>
    <name evidence="2" type="ORF">SAE02_43510</name>
</gene>
<dbReference type="InterPro" id="IPR001623">
    <property type="entry name" value="DnaJ_domain"/>
</dbReference>
<name>A0A512DUQ7_9PROT</name>
<dbReference type="CDD" id="cd07316">
    <property type="entry name" value="terB_like_DjlA"/>
    <property type="match status" value="1"/>
</dbReference>
<evidence type="ECO:0000313" key="3">
    <source>
        <dbReference type="Proteomes" id="UP000321523"/>
    </source>
</evidence>
<dbReference type="InterPro" id="IPR029024">
    <property type="entry name" value="TerB-like"/>
</dbReference>
<dbReference type="InterPro" id="IPR007791">
    <property type="entry name" value="DjlA_N"/>
</dbReference>
<dbReference type="PANTHER" id="PTHR24074">
    <property type="entry name" value="CO-CHAPERONE PROTEIN DJLA"/>
    <property type="match status" value="1"/>
</dbReference>
<dbReference type="Proteomes" id="UP000321523">
    <property type="component" value="Unassembled WGS sequence"/>
</dbReference>
<dbReference type="SUPFAM" id="SSF158682">
    <property type="entry name" value="TerB-like"/>
    <property type="match status" value="1"/>
</dbReference>
<comment type="caution">
    <text evidence="2">The sequence shown here is derived from an EMBL/GenBank/DDBJ whole genome shotgun (WGS) entry which is preliminary data.</text>
</comment>
<keyword evidence="3" id="KW-1185">Reference proteome</keyword>
<feature type="domain" description="J" evidence="1">
    <location>
        <begin position="185"/>
        <end position="249"/>
    </location>
</feature>
<dbReference type="PRINTS" id="PR00625">
    <property type="entry name" value="JDOMAIN"/>
</dbReference>
<dbReference type="SMART" id="SM00271">
    <property type="entry name" value="DnaJ"/>
    <property type="match status" value="1"/>
</dbReference>
<protein>
    <submittedName>
        <fullName evidence="2">Molecular chaperone DjlA</fullName>
    </submittedName>
</protein>
<dbReference type="Gene3D" id="1.10.3680.10">
    <property type="entry name" value="TerB-like"/>
    <property type="match status" value="1"/>
</dbReference>
<dbReference type="EMBL" id="BJYZ01000020">
    <property type="protein sequence ID" value="GEO40203.1"/>
    <property type="molecule type" value="Genomic_DNA"/>
</dbReference>
<dbReference type="PROSITE" id="PS50076">
    <property type="entry name" value="DNAJ_2"/>
    <property type="match status" value="1"/>
</dbReference>
<accession>A0A512DUQ7</accession>
<sequence length="255" mass="27632">MSIWGKILGGAAGFAIGGPIGALLGAVAGHAVDLYREDETDPSSATTTEVAPDATQQIAFTIGVIVLGAKMAKVDGAVTRHEVTAFKQVFHIPEDEMKNVGRVFDLARRDSQGWEPYARQIAKLLADRPAVLEDLLDGLFHIARADGALRDAEIDYLHGIARVFGFSDQDFNRIRACNGCAQKNDAYAVLGLTPSATDEEIKVTYRQLVRDHHPDRLIAQGLPQDFIDIANDKLAAINAAHDRIRKERGAVPEPA</sequence>
<dbReference type="SUPFAM" id="SSF46565">
    <property type="entry name" value="Chaperone J-domain"/>
    <property type="match status" value="1"/>
</dbReference>
<dbReference type="CDD" id="cd06257">
    <property type="entry name" value="DnaJ"/>
    <property type="match status" value="1"/>
</dbReference>
<dbReference type="Gene3D" id="1.10.287.110">
    <property type="entry name" value="DnaJ domain"/>
    <property type="match status" value="1"/>
</dbReference>
<dbReference type="RefSeq" id="WP_044429600.1">
    <property type="nucleotide sequence ID" value="NZ_BJYZ01000020.1"/>
</dbReference>
<reference evidence="2 3" key="1">
    <citation type="submission" date="2019-07" db="EMBL/GenBank/DDBJ databases">
        <title>Whole genome shotgun sequence of Skermanella aerolata NBRC 106429.</title>
        <authorList>
            <person name="Hosoyama A."/>
            <person name="Uohara A."/>
            <person name="Ohji S."/>
            <person name="Ichikawa N."/>
        </authorList>
    </citation>
    <scope>NUCLEOTIDE SEQUENCE [LARGE SCALE GENOMIC DNA]</scope>
    <source>
        <strain evidence="2 3">NBRC 106429</strain>
    </source>
</reference>
<evidence type="ECO:0000259" key="1">
    <source>
        <dbReference type="PROSITE" id="PS50076"/>
    </source>
</evidence>
<dbReference type="Pfam" id="PF05099">
    <property type="entry name" value="TerB"/>
    <property type="match status" value="1"/>
</dbReference>
<dbReference type="InterPro" id="IPR036869">
    <property type="entry name" value="J_dom_sf"/>
</dbReference>